<gene>
    <name evidence="1" type="ORF">MML48_3g00009379</name>
</gene>
<accession>A0ACB9TI17</accession>
<keyword evidence="1" id="KW-0067">ATP-binding</keyword>
<evidence type="ECO:0000313" key="2">
    <source>
        <dbReference type="Proteomes" id="UP001056778"/>
    </source>
</evidence>
<comment type="caution">
    <text evidence="1">The sequence shown here is derived from an EMBL/GenBank/DDBJ whole genome shotgun (WGS) entry which is preliminary data.</text>
</comment>
<organism evidence="1 2">
    <name type="scientific">Holotrichia oblita</name>
    <name type="common">Chafer beetle</name>
    <dbReference type="NCBI Taxonomy" id="644536"/>
    <lineage>
        <taxon>Eukaryota</taxon>
        <taxon>Metazoa</taxon>
        <taxon>Ecdysozoa</taxon>
        <taxon>Arthropoda</taxon>
        <taxon>Hexapoda</taxon>
        <taxon>Insecta</taxon>
        <taxon>Pterygota</taxon>
        <taxon>Neoptera</taxon>
        <taxon>Endopterygota</taxon>
        <taxon>Coleoptera</taxon>
        <taxon>Polyphaga</taxon>
        <taxon>Scarabaeiformia</taxon>
        <taxon>Scarabaeidae</taxon>
        <taxon>Melolonthinae</taxon>
        <taxon>Holotrichia</taxon>
    </lineage>
</organism>
<keyword evidence="1" id="KW-0347">Helicase</keyword>
<protein>
    <submittedName>
        <fullName evidence="1">Rna helicase</fullName>
    </submittedName>
</protein>
<dbReference type="EMBL" id="CM043017">
    <property type="protein sequence ID" value="KAI4466462.1"/>
    <property type="molecule type" value="Genomic_DNA"/>
</dbReference>
<keyword evidence="2" id="KW-1185">Reference proteome</keyword>
<reference evidence="1" key="1">
    <citation type="submission" date="2022-04" db="EMBL/GenBank/DDBJ databases">
        <title>Chromosome-scale genome assembly of Holotrichia oblita Faldermann.</title>
        <authorList>
            <person name="Rongchong L."/>
        </authorList>
    </citation>
    <scope>NUCLEOTIDE SEQUENCE</scope>
    <source>
        <strain evidence="1">81SQS9</strain>
    </source>
</reference>
<keyword evidence="1" id="KW-0378">Hydrolase</keyword>
<proteinExistence type="predicted"/>
<keyword evidence="1" id="KW-0547">Nucleotide-binding</keyword>
<name>A0ACB9TI17_HOLOL</name>
<evidence type="ECO:0000313" key="1">
    <source>
        <dbReference type="EMBL" id="KAI4466462.1"/>
    </source>
</evidence>
<dbReference type="Proteomes" id="UP001056778">
    <property type="component" value="Chromosome 3"/>
</dbReference>
<sequence>MDAYDIFKKITKGAKFKLKREPLVKPLESDVTIKSEPIDNSLTCPVVSSISSMEQEKDDFVLLNSLKDGQITRKKRKKDPNLSSIDDEIKQKRMREEKANQYRNENSISVVGRHVPEPIKSFKELSFVDADLLVNITKCGYTEPTPIQKQAIPAMLEKRQILACAPTGSGKTVAFLLPLLQHLEGPKSNGFRALIICPTRELAKQIQQECVRLSDGKKFKIHIISKINKAMSQYGPKSNGKYDILVTTPNRLCFLLNQDPPAISLKCVEWLIIDEADKLFEEGVRSFRDQLQQIVKACSSEKRKIAMFSATCTPVVSKWCVHNMRGLIRITVGLRNAVTDTVEQELKFVGNEEGKLLAFRDLIRNGVNPPVLVFVQSKERAQQLFTELIYDGINVDAIHSERTQVQRDNTIRSFREGKIWILICTELIARGVDFKGINLVINYDFPPSSISYVHRIGRAGRAGRKGKAITFFTVDDTVNLRNIAHILRQSGQQVPDFMLRIKKRSKRNGRSWR</sequence>